<dbReference type="PANTHER" id="PTHR10627:SF31">
    <property type="entry name" value="DODECA-SATELLITE-BINDING PROTEIN 1, ISOFORM A"/>
    <property type="match status" value="1"/>
</dbReference>
<dbReference type="InterPro" id="IPR004087">
    <property type="entry name" value="KH_dom"/>
</dbReference>
<dbReference type="CDD" id="cd22407">
    <property type="entry name" value="KH-I_Vigilin_rpt3"/>
    <property type="match status" value="1"/>
</dbReference>
<feature type="domain" description="K Homology" evidence="7">
    <location>
        <begin position="424"/>
        <end position="490"/>
    </location>
</feature>
<evidence type="ECO:0000256" key="6">
    <source>
        <dbReference type="SAM" id="MobiDB-lite"/>
    </source>
</evidence>
<feature type="domain" description="K Homology" evidence="7">
    <location>
        <begin position="786"/>
        <end position="855"/>
    </location>
</feature>
<feature type="domain" description="K Homology" evidence="7">
    <location>
        <begin position="139"/>
        <end position="207"/>
    </location>
</feature>
<dbReference type="CDD" id="cd22406">
    <property type="entry name" value="KH-I_Vigilin_rpt2"/>
    <property type="match status" value="1"/>
</dbReference>
<dbReference type="CDD" id="cd22410">
    <property type="entry name" value="KH-I_Vigilin_rpt7"/>
    <property type="match status" value="1"/>
</dbReference>
<dbReference type="CDD" id="cd22408">
    <property type="entry name" value="KH-I_Vigilin_rpt4"/>
    <property type="match status" value="1"/>
</dbReference>
<dbReference type="GO" id="GO:0003729">
    <property type="term" value="F:mRNA binding"/>
    <property type="evidence" value="ECO:0007669"/>
    <property type="project" value="TreeGrafter"/>
</dbReference>
<feature type="domain" description="K Homology" evidence="7">
    <location>
        <begin position="639"/>
        <end position="708"/>
    </location>
</feature>
<dbReference type="CDD" id="cd22412">
    <property type="entry name" value="KH-I_Vigilin_rpt9"/>
    <property type="match status" value="1"/>
</dbReference>
<dbReference type="InterPro" id="IPR004088">
    <property type="entry name" value="KH_dom_type_1"/>
</dbReference>
<dbReference type="CDD" id="cd22413">
    <property type="entry name" value="KH-I_Vigilin_rpt10"/>
    <property type="match status" value="1"/>
</dbReference>
<feature type="domain" description="K Homology" evidence="7">
    <location>
        <begin position="211"/>
        <end position="279"/>
    </location>
</feature>
<reference evidence="8" key="1">
    <citation type="journal article" date="2015" name="J. Med. Entomol.">
        <title>A Deep Insight Into the Sialotranscriptome of the Chagas Disease Vector, Panstrongylus megistus (Hemiptera: Heteroptera).</title>
        <authorList>
            <person name="Ribeiro J.M."/>
            <person name="Schwarz A."/>
            <person name="Francischetti I.M."/>
        </authorList>
    </citation>
    <scope>NUCLEOTIDE SEQUENCE</scope>
    <source>
        <tissue evidence="8">Salivary glands</tissue>
    </source>
</reference>
<dbReference type="PANTHER" id="PTHR10627">
    <property type="entry name" value="SCP160"/>
    <property type="match status" value="1"/>
</dbReference>
<name>A0A069DY43_9HEMI</name>
<evidence type="ECO:0000259" key="7">
    <source>
        <dbReference type="SMART" id="SM00322"/>
    </source>
</evidence>
<feature type="domain" description="K Homology" evidence="7">
    <location>
        <begin position="566"/>
        <end position="635"/>
    </location>
</feature>
<feature type="domain" description="K Homology" evidence="7">
    <location>
        <begin position="859"/>
        <end position="961"/>
    </location>
</feature>
<dbReference type="PROSITE" id="PS50084">
    <property type="entry name" value="KH_TYPE_1"/>
    <property type="match status" value="13"/>
</dbReference>
<protein>
    <submittedName>
        <fullName evidence="8">Putative vigilin</fullName>
    </submittedName>
</protein>
<dbReference type="CDD" id="cd22418">
    <property type="entry name" value="KH-I_Vigilin_rpt15"/>
    <property type="match status" value="1"/>
</dbReference>
<dbReference type="CDD" id="cd22409">
    <property type="entry name" value="KH-I_Vigilin_rpt5"/>
    <property type="match status" value="1"/>
</dbReference>
<feature type="domain" description="K Homology" evidence="7">
    <location>
        <begin position="962"/>
        <end position="1028"/>
    </location>
</feature>
<dbReference type="SMART" id="SM00322">
    <property type="entry name" value="KH"/>
    <property type="match status" value="15"/>
</dbReference>
<feature type="domain" description="K Homology" evidence="7">
    <location>
        <begin position="353"/>
        <end position="419"/>
    </location>
</feature>
<evidence type="ECO:0000313" key="8">
    <source>
        <dbReference type="EMBL" id="JAC88756.1"/>
    </source>
</evidence>
<feature type="compositionally biased region" description="Polar residues" evidence="6">
    <location>
        <begin position="1270"/>
        <end position="1279"/>
    </location>
</feature>
<feature type="domain" description="K Homology" evidence="7">
    <location>
        <begin position="64"/>
        <end position="138"/>
    </location>
</feature>
<dbReference type="CDD" id="cd02394">
    <property type="entry name" value="KH-I_Vigilin_rpt6"/>
    <property type="match status" value="1"/>
</dbReference>
<accession>A0A069DY43</accession>
<evidence type="ECO:0000256" key="3">
    <source>
        <dbReference type="ARBA" id="ARBA00022737"/>
    </source>
</evidence>
<dbReference type="Pfam" id="PF24668">
    <property type="entry name" value="KH_Vigilin"/>
    <property type="match status" value="1"/>
</dbReference>
<keyword evidence="3" id="KW-0677">Repeat</keyword>
<evidence type="ECO:0000256" key="1">
    <source>
        <dbReference type="ARBA" id="ARBA00004496"/>
    </source>
</evidence>
<evidence type="ECO:0000256" key="5">
    <source>
        <dbReference type="PROSITE-ProRule" id="PRU00117"/>
    </source>
</evidence>
<dbReference type="SUPFAM" id="SSF54791">
    <property type="entry name" value="Eukaryotic type KH-domain (KH-domain type I)"/>
    <property type="match status" value="14"/>
</dbReference>
<feature type="domain" description="K Homology" evidence="7">
    <location>
        <begin position="284"/>
        <end position="352"/>
    </location>
</feature>
<feature type="domain" description="K Homology" evidence="7">
    <location>
        <begin position="1113"/>
        <end position="1182"/>
    </location>
</feature>
<feature type="domain" description="K Homology" evidence="7">
    <location>
        <begin position="713"/>
        <end position="782"/>
    </location>
</feature>
<dbReference type="InterPro" id="IPR057778">
    <property type="entry name" value="KH_Vigilin_N"/>
</dbReference>
<dbReference type="CDD" id="cd22416">
    <property type="entry name" value="KH-I_Vigilin_rpt13"/>
    <property type="match status" value="1"/>
</dbReference>
<dbReference type="GO" id="GO:0010468">
    <property type="term" value="P:regulation of gene expression"/>
    <property type="evidence" value="ECO:0007669"/>
    <property type="project" value="UniProtKB-ARBA"/>
</dbReference>
<sequence>MEECQVYQTSDMMAGPSSLVGEEEQENSSLFVYDELFPALPESANSAPATDLGKWNNKMRIGSSVITQVFRVPADERRFDSNNSFGEKESMRTCSTIMKETGALIEISSSKDQSLTFLVTGKQDSVMDARRRILSTFQTQASSKVSIPKEHHRWILGKSGTRLKELEKNTATKITVPPIADSSDEIIVTGTKEGIEKAVHQIQVISDEQSKKAFERITIPKVYHPFICGAYNENVNSLMAETGTRINIPPSSSQVDVITVAGEKEGVASAKERIMKMYQSMEQKYATVGVEVSKMQHKYVHGPKGTGIAEILQLTGVSVEMPPLDSQKETITLRGPQDKLGSALNMVYGKANSVQAATVDAPSWIHKYIIGRKGANIKQITQDLSKVHVQFTEKEDKITIEGSPEEVEQAKAKLKELTAEMVNKLTYTTLTVDPKYYKHIIGKNGANVNRLKEQTGVIVNISESDQNVIRIEGSRQGVDTVKQELEEMIAKMELEKEKDVIIDCKYHRALIGQKGETIRETKEKFSNVLIMFPPQDQKSDIVKLRGPKDEVDKCHRYLTKKVKELVENSYSIEVPAYQCHKFIIGKGGATIKKLREETNTTIEMPSEGSKSDMITVTGKKENVERAWDMIMKIQNDQMNIISEEVSIPPKMYNSLIGAGGKLIRSITEECGGVSIKFPSADSNSDKVVLRGPKDDVKKAKQLLLEQASERELHSYTAEVRANPQHHKYLIGKSGANINRIRESTGTRIIFPSDRDEDKELITIIGKQEGVEQAKTELLAAIQKMENVRECEMIVEQRHHKHFVAHRCEVLHKLEEEFAGVTISFPRSGVISDKVTVKGPPSLIEPVKNRIQEIVKDLKERVTITCEIPQKNHRAVMGPKGSNVQQIEAKFDVKIKFPDRNTGRGMDDGQGYYDENLENNFGENQPIINGDSEGPNPANIIKITGKTENCELASQALIDSQPIVYEMEVPLEYHRGIIGPKGQNVKDMMNQYEVYIDVPGANLQQEFIRIRGSPAAVEEAKRGIEEEMRKYDEEKEDRRLKSFKLTLEVDPDYHPKIIGKRGSVISKIRDKHGVQINFPRRGDPDESIITIQGYEDRANAAKEDILAIVHELDGLTKEEFEIDSRVHSRLIGARGWSIKKIMEMFQVEIRFPRTNSANPNLVTVVGQEDNVFNAKDHLLNLEEEYLQDVEESEAREAVRAISWGSGVITQSTQNTGSGGNQHHHHHGGGGGGNAGGGGGGGGGAAGTGAGFIVKGAPWEQSANHHHHQPQAPDTASTQEFPSFGAPVSTGSTTPAPSWGPRR</sequence>
<evidence type="ECO:0000256" key="4">
    <source>
        <dbReference type="ARBA" id="ARBA00022884"/>
    </source>
</evidence>
<feature type="compositionally biased region" description="Gly residues" evidence="6">
    <location>
        <begin position="1227"/>
        <end position="1248"/>
    </location>
</feature>
<proteinExistence type="evidence at transcript level"/>
<dbReference type="Gene3D" id="3.30.1370.10">
    <property type="entry name" value="K Homology domain, type 1"/>
    <property type="match status" value="14"/>
</dbReference>
<organism evidence="8">
    <name type="scientific">Panstrongylus megistus</name>
    <dbReference type="NCBI Taxonomy" id="65343"/>
    <lineage>
        <taxon>Eukaryota</taxon>
        <taxon>Metazoa</taxon>
        <taxon>Ecdysozoa</taxon>
        <taxon>Arthropoda</taxon>
        <taxon>Hexapoda</taxon>
        <taxon>Insecta</taxon>
        <taxon>Pterygota</taxon>
        <taxon>Neoptera</taxon>
        <taxon>Paraneoptera</taxon>
        <taxon>Hemiptera</taxon>
        <taxon>Heteroptera</taxon>
        <taxon>Panheteroptera</taxon>
        <taxon>Cimicomorpha</taxon>
        <taxon>Reduviidae</taxon>
        <taxon>Triatominae</taxon>
        <taxon>Panstrongylus</taxon>
    </lineage>
</organism>
<dbReference type="Pfam" id="PF00013">
    <property type="entry name" value="KH_1"/>
    <property type="match status" value="13"/>
</dbReference>
<keyword evidence="4 5" id="KW-0694">RNA-binding</keyword>
<dbReference type="InterPro" id="IPR036612">
    <property type="entry name" value="KH_dom_type_1_sf"/>
</dbReference>
<feature type="domain" description="K Homology" evidence="7">
    <location>
        <begin position="494"/>
        <end position="563"/>
    </location>
</feature>
<comment type="subcellular location">
    <subcellularLocation>
        <location evidence="1">Cytoplasm</location>
    </subcellularLocation>
</comment>
<dbReference type="CDD" id="cd22411">
    <property type="entry name" value="KH-I_Vigilin_rpt8"/>
    <property type="match status" value="1"/>
</dbReference>
<dbReference type="EMBL" id="GBGD01000133">
    <property type="protein sequence ID" value="JAC88756.1"/>
    <property type="molecule type" value="mRNA"/>
</dbReference>
<dbReference type="CDD" id="cd22405">
    <property type="entry name" value="KH-I_Vigilin_rpt1"/>
    <property type="match status" value="1"/>
</dbReference>
<feature type="domain" description="K Homology" evidence="7">
    <location>
        <begin position="1040"/>
        <end position="1109"/>
    </location>
</feature>
<evidence type="ECO:0000256" key="2">
    <source>
        <dbReference type="ARBA" id="ARBA00022490"/>
    </source>
</evidence>
<feature type="region of interest" description="Disordered" evidence="6">
    <location>
        <begin position="1208"/>
        <end position="1301"/>
    </location>
</feature>
<keyword evidence="2" id="KW-0963">Cytoplasm</keyword>
<dbReference type="CDD" id="cd22417">
    <property type="entry name" value="KH-I_Vigilin_rpt14"/>
    <property type="match status" value="1"/>
</dbReference>